<dbReference type="AlphaFoldDB" id="A0A087BAP6"/>
<accession>A0A087BAP6</accession>
<dbReference type="Pfam" id="PF12698">
    <property type="entry name" value="ABC2_membrane_3"/>
    <property type="match status" value="1"/>
</dbReference>
<evidence type="ECO:0000313" key="7">
    <source>
        <dbReference type="EMBL" id="KFI68096.1"/>
    </source>
</evidence>
<feature type="transmembrane region" description="Helical" evidence="5">
    <location>
        <begin position="565"/>
        <end position="592"/>
    </location>
</feature>
<dbReference type="GO" id="GO:0016020">
    <property type="term" value="C:membrane"/>
    <property type="evidence" value="ECO:0007669"/>
    <property type="project" value="UniProtKB-SubCell"/>
</dbReference>
<dbReference type="Gene3D" id="3.40.1710.10">
    <property type="entry name" value="abc type-2 transporter like domain"/>
    <property type="match status" value="1"/>
</dbReference>
<protein>
    <submittedName>
        <fullName evidence="7">Phage infection protein</fullName>
    </submittedName>
</protein>
<dbReference type="InterPro" id="IPR013525">
    <property type="entry name" value="ABC2_TM"/>
</dbReference>
<dbReference type="InterPro" id="IPR017501">
    <property type="entry name" value="Phage_infect_YhgE_C"/>
</dbReference>
<dbReference type="Proteomes" id="UP000029052">
    <property type="component" value="Unassembled WGS sequence"/>
</dbReference>
<evidence type="ECO:0000256" key="5">
    <source>
        <dbReference type="SAM" id="Phobius"/>
    </source>
</evidence>
<feature type="transmembrane region" description="Helical" evidence="5">
    <location>
        <begin position="526"/>
        <end position="545"/>
    </location>
</feature>
<evidence type="ECO:0000259" key="6">
    <source>
        <dbReference type="Pfam" id="PF12698"/>
    </source>
</evidence>
<keyword evidence="2 5" id="KW-0812">Transmembrane</keyword>
<dbReference type="InterPro" id="IPR017500">
    <property type="entry name" value="Phage_infect_YhgE_N"/>
</dbReference>
<feature type="transmembrane region" description="Helical" evidence="5">
    <location>
        <begin position="21"/>
        <end position="44"/>
    </location>
</feature>
<dbReference type="eggNOG" id="COG1511">
    <property type="taxonomic scope" value="Bacteria"/>
</dbReference>
<feature type="transmembrane region" description="Helical" evidence="5">
    <location>
        <begin position="599"/>
        <end position="619"/>
    </location>
</feature>
<dbReference type="InterPro" id="IPR051328">
    <property type="entry name" value="T7SS_ABC-Transporter"/>
</dbReference>
<dbReference type="STRING" id="1692.BMAGN_0044"/>
<comment type="caution">
    <text evidence="7">The sequence shown here is derived from an EMBL/GenBank/DDBJ whole genome shotgun (WGS) entry which is preliminary data.</text>
</comment>
<organism evidence="7 8">
    <name type="scientific">Bifidobacterium magnum</name>
    <dbReference type="NCBI Taxonomy" id="1692"/>
    <lineage>
        <taxon>Bacteria</taxon>
        <taxon>Bacillati</taxon>
        <taxon>Actinomycetota</taxon>
        <taxon>Actinomycetes</taxon>
        <taxon>Bifidobacteriales</taxon>
        <taxon>Bifidobacteriaceae</taxon>
        <taxon>Bifidobacterium</taxon>
    </lineage>
</organism>
<feature type="transmembrane region" description="Helical" evidence="5">
    <location>
        <begin position="769"/>
        <end position="791"/>
    </location>
</feature>
<gene>
    <name evidence="7" type="ORF">BMAGN_0044</name>
</gene>
<evidence type="ECO:0000256" key="4">
    <source>
        <dbReference type="ARBA" id="ARBA00023136"/>
    </source>
</evidence>
<dbReference type="NCBIfam" id="TIGR03061">
    <property type="entry name" value="pip_yhgE_Nterm"/>
    <property type="match status" value="1"/>
</dbReference>
<dbReference type="PANTHER" id="PTHR43077">
    <property type="entry name" value="TRANSPORT PERMEASE YVFS-RELATED"/>
    <property type="match status" value="1"/>
</dbReference>
<dbReference type="GO" id="GO:0140359">
    <property type="term" value="F:ABC-type transporter activity"/>
    <property type="evidence" value="ECO:0007669"/>
    <property type="project" value="InterPro"/>
</dbReference>
<keyword evidence="8" id="KW-1185">Reference proteome</keyword>
<feature type="domain" description="ABC-2 type transporter transmembrane" evidence="6">
    <location>
        <begin position="323"/>
        <end position="702"/>
    </location>
</feature>
<feature type="transmembrane region" description="Helical" evidence="5">
    <location>
        <begin position="797"/>
        <end position="817"/>
    </location>
</feature>
<evidence type="ECO:0000256" key="3">
    <source>
        <dbReference type="ARBA" id="ARBA00022989"/>
    </source>
</evidence>
<keyword evidence="4 5" id="KW-0472">Membrane</keyword>
<comment type="subcellular location">
    <subcellularLocation>
        <location evidence="1">Membrane</location>
        <topology evidence="1">Multi-pass membrane protein</topology>
    </subcellularLocation>
</comment>
<name>A0A087BAP6_9BIFI</name>
<evidence type="ECO:0000313" key="8">
    <source>
        <dbReference type="Proteomes" id="UP000029052"/>
    </source>
</evidence>
<evidence type="ECO:0000256" key="1">
    <source>
        <dbReference type="ARBA" id="ARBA00004141"/>
    </source>
</evidence>
<reference evidence="7 8" key="1">
    <citation type="submission" date="2014-03" db="EMBL/GenBank/DDBJ databases">
        <title>Genomics of Bifidobacteria.</title>
        <authorList>
            <person name="Ventura M."/>
            <person name="Milani C."/>
            <person name="Lugli G.A."/>
        </authorList>
    </citation>
    <scope>NUCLEOTIDE SEQUENCE [LARGE SCALE GENOMIC DNA]</scope>
    <source>
        <strain evidence="7 8">LMG 11591</strain>
    </source>
</reference>
<sequence>MRNVWIIFKRDILRLLKVPSAWIVIIGLTFLPCLYAWINIFGFWDPYGNTSNISVAIANEDTGTDSATLGHMDLGAQIVKKLQANHELGWRFENRADAMQCVESANCYAAIVIPKDFSASMADIVTDPSRKPTLEYYVNEKANAVAPKITGVGATTVDREVNNTFVSTVSTIVTNLVNKTNTSIEQKTDTTVSQAIDRLNKTDAKLTDTTDTINKLITKLDGIPSQTATARAAMDHVQQAADQSSSGLQKAQGLLTKSQQNLNTFMGATSKSLDKGSSLLTQATSQANTNVIGISSAVLGATGYTQSAITSLQSVNTTNQSLVNDLKNIDLSSINPELQTQLQQLITQLDTNNQQTATALSDLKTLNTNVRNTASSTQKLADSFSGATNTTITSASNARDTLSSGALPQLNSSLSSLAASSGMLAASASGANSLIAQTQAVLNQLDSVSESSVKALTGTGQLISELKTRIDSVRTDLQALTSANMLSSVLGTSSLDASSIANFMLSPTVLKTTTLYPINSYGSGMAPLFTSLSLWVGCFMLMVILKLEVDDEGLDGLYVTAAQKYWARFLFLSIIAMAQGLVCTIGDLLLGVQTVSKPMFVLTGVIISLCYLSITYALSTTFMHVGKGLVVALVMVQIPGASGLYPIEMMPKFFQVLYPFFPFTYAISAFRETIGGFYDGHWGKMILMLLLFAALGFVLGLLVRPFMTNINRLFSNEIEQGDLINGERVYLPNRPFSAATAINVLASKGAYRKQLKDRAIRFAHLYPKLLRGALIAGIAVPAILFVTFSVFNDGRKIVALAVWCVWILLIIGFLMVVEYIHDSLSRQVELSGLNDDELVNMVFTHTLQDNASRTHKEEEKQHRWSKRHPLLKMTVHEHRKGKHSA</sequence>
<proteinExistence type="predicted"/>
<dbReference type="PANTHER" id="PTHR43077:SF10">
    <property type="entry name" value="TRANSPORT PERMEASE PROTEIN"/>
    <property type="match status" value="1"/>
</dbReference>
<feature type="transmembrane region" description="Helical" evidence="5">
    <location>
        <begin position="625"/>
        <end position="646"/>
    </location>
</feature>
<dbReference type="NCBIfam" id="TIGR03062">
    <property type="entry name" value="pip_yhgE_Cterm"/>
    <property type="match status" value="1"/>
</dbReference>
<dbReference type="RefSeq" id="WP_022860222.1">
    <property type="nucleotide sequence ID" value="NZ_JGZB01000004.1"/>
</dbReference>
<feature type="transmembrane region" description="Helical" evidence="5">
    <location>
        <begin position="682"/>
        <end position="703"/>
    </location>
</feature>
<keyword evidence="3 5" id="KW-1133">Transmembrane helix</keyword>
<dbReference type="EMBL" id="JGZB01000004">
    <property type="protein sequence ID" value="KFI68096.1"/>
    <property type="molecule type" value="Genomic_DNA"/>
</dbReference>
<evidence type="ECO:0000256" key="2">
    <source>
        <dbReference type="ARBA" id="ARBA00022692"/>
    </source>
</evidence>